<dbReference type="CDD" id="cd14037">
    <property type="entry name" value="STKc_NAK_like"/>
    <property type="match status" value="1"/>
</dbReference>
<dbReference type="PANTHER" id="PTHR22967:SF57">
    <property type="entry name" value="AUXILIN, ISOFORM A-RELATED"/>
    <property type="match status" value="1"/>
</dbReference>
<dbReference type="SUPFAM" id="SSF56112">
    <property type="entry name" value="Protein kinase-like (PK-like)"/>
    <property type="match status" value="1"/>
</dbReference>
<dbReference type="Proteomes" id="UP000664534">
    <property type="component" value="Unassembled WGS sequence"/>
</dbReference>
<feature type="region of interest" description="Disordered" evidence="12">
    <location>
        <begin position="750"/>
        <end position="1062"/>
    </location>
</feature>
<protein>
    <recommendedName>
        <fullName evidence="2">non-specific serine/threonine protein kinase</fullName>
        <ecNumber evidence="2">2.7.11.1</ecNumber>
    </recommendedName>
</protein>
<keyword evidence="8" id="KW-0418">Kinase</keyword>
<keyword evidence="4" id="KW-0723">Serine/threonine-protein kinase</keyword>
<keyword evidence="15" id="KW-1185">Reference proteome</keyword>
<dbReference type="EMBL" id="CAJPDT010000016">
    <property type="protein sequence ID" value="CAF9916250.1"/>
    <property type="molecule type" value="Genomic_DNA"/>
</dbReference>
<feature type="compositionally biased region" description="Acidic residues" evidence="12">
    <location>
        <begin position="791"/>
        <end position="800"/>
    </location>
</feature>
<comment type="catalytic activity">
    <reaction evidence="11">
        <text>L-seryl-[protein] + ATP = O-phospho-L-seryl-[protein] + ADP + H(+)</text>
        <dbReference type="Rhea" id="RHEA:17989"/>
        <dbReference type="Rhea" id="RHEA-COMP:9863"/>
        <dbReference type="Rhea" id="RHEA-COMP:11604"/>
        <dbReference type="ChEBI" id="CHEBI:15378"/>
        <dbReference type="ChEBI" id="CHEBI:29999"/>
        <dbReference type="ChEBI" id="CHEBI:30616"/>
        <dbReference type="ChEBI" id="CHEBI:83421"/>
        <dbReference type="ChEBI" id="CHEBI:456216"/>
        <dbReference type="EC" id="2.7.11.1"/>
    </reaction>
</comment>
<dbReference type="AlphaFoldDB" id="A0A8H3IHX0"/>
<sequence length="1062" mass="116540">MSTVFNPSSFAAPIRQPVYAAAPVAIAAPTIPSGTFVPGTKVQVGGHRVVIEKYLSEGGFAHVYLVRLPKPVDGDDSAVLKRVAVPDKEALASMRTEVETMKKLKGRRQIVNYIDSHASQLQGGGYEVFLLMEYCNGGGLIDFMNTRLQNRLTESEVLKIFSDVALGVACMHYLKPPLLHRDLKVENVLITISGSTRRYKLCDFGSTAPPRPAATSAVEGRLIEDDVQKNTTPQYRSPEMIDVYRKQPIDEKSDIWALGVFLYKLCYYKTPFEEQGQMAILNASFKFPGHPLFSDQIKKLIAQMLRENPQQRPNIYQVIREVCLIRGTDIPIKDARRNQHLPSPEPNVTSPPIVGAHKAPLVEEKQTIPDITPMRRGRPTKASVDHKPKPSPSPLRAVANDPFAALDAPPTTVPETLPSDDPSVRFPPLDDFSLLHDSGSKFAFDAEAKNKPSKDISQRVTDALADDAFAQPKATPKAPTQNTSKALAHTPSLEVKPKSIADDTSKSKAFQYPKRQDSVTQRSTMVSTGTMTSPSPPSPKLQNTVNSNRPIFRFPPSSPTHRSSSQPRASDASDVEAASLRPDVDGQKRPNFLGHRSKSQNLNEGSSKPYQPSLEVSHRSTYFSGADVTVQRSKSANSKARPSSVQTPSKPNLLRRLSRERSKPDELNQESVNAPLLTSALTGEADDGEEAIKIDSNVEFLKAMEEEDASKRKEKRMSSGSRHIKRASMPSVSLSGTKSLLAGRFGEAFRRFETNTGTPEQRDLSRSPVRGNDLTPIAGSEATDGRSDDGNALEESEEIPPEMRRELERRRLSQEEKRVADAAAAYRQRLAEGGDDGRWRPTGLNNKAASIQSKVQSLLDESGRASPSPTKTASGYGRFTDSSEEQPNRQAQPNHPPRTTSRQSPMQPTDGSSSQLRSNSKPLQSMPPTISRPNPSLSNRPPASLHNAPRHSAPPTEQPSTRPIGPPKPQPKPQILRTGDRLPSTAKNPSLVTQKPLPPRLQQQQSLPETASLDGPDDDWETNFSKRYPDLSGLEMVETEIDSGAGGASTQGNAREMRVREI</sequence>
<evidence type="ECO:0000256" key="12">
    <source>
        <dbReference type="SAM" id="MobiDB-lite"/>
    </source>
</evidence>
<evidence type="ECO:0000256" key="5">
    <source>
        <dbReference type="ARBA" id="ARBA00022553"/>
    </source>
</evidence>
<feature type="region of interest" description="Disordered" evidence="12">
    <location>
        <begin position="629"/>
        <end position="655"/>
    </location>
</feature>
<comment type="subcellular location">
    <subcellularLocation>
        <location evidence="1">Cytoplasm</location>
    </subcellularLocation>
</comment>
<dbReference type="InterPro" id="IPR008271">
    <property type="entry name" value="Ser/Thr_kinase_AS"/>
</dbReference>
<dbReference type="Gene3D" id="1.10.510.10">
    <property type="entry name" value="Transferase(Phosphotransferase) domain 1"/>
    <property type="match status" value="1"/>
</dbReference>
<dbReference type="PROSITE" id="PS50011">
    <property type="entry name" value="PROTEIN_KINASE_DOM"/>
    <property type="match status" value="1"/>
</dbReference>
<evidence type="ECO:0000256" key="2">
    <source>
        <dbReference type="ARBA" id="ARBA00012513"/>
    </source>
</evidence>
<feature type="domain" description="Protein kinase" evidence="13">
    <location>
        <begin position="49"/>
        <end position="324"/>
    </location>
</feature>
<feature type="region of interest" description="Disordered" evidence="12">
    <location>
        <begin position="472"/>
        <end position="616"/>
    </location>
</feature>
<feature type="region of interest" description="Disordered" evidence="12">
    <location>
        <begin position="371"/>
        <end position="398"/>
    </location>
</feature>
<evidence type="ECO:0000256" key="1">
    <source>
        <dbReference type="ARBA" id="ARBA00004496"/>
    </source>
</evidence>
<accession>A0A8H3IHX0</accession>
<feature type="compositionally biased region" description="Basic and acidic residues" evidence="12">
    <location>
        <begin position="801"/>
        <end position="820"/>
    </location>
</feature>
<feature type="compositionally biased region" description="Polar residues" evidence="12">
    <location>
        <begin position="599"/>
        <end position="610"/>
    </location>
</feature>
<keyword evidence="7" id="KW-0547">Nucleotide-binding</keyword>
<dbReference type="GO" id="GO:0005737">
    <property type="term" value="C:cytoplasm"/>
    <property type="evidence" value="ECO:0007669"/>
    <property type="project" value="UniProtKB-SubCell"/>
</dbReference>
<keyword evidence="3" id="KW-0963">Cytoplasm</keyword>
<proteinExistence type="predicted"/>
<evidence type="ECO:0000313" key="15">
    <source>
        <dbReference type="Proteomes" id="UP000664534"/>
    </source>
</evidence>
<feature type="region of interest" description="Disordered" evidence="12">
    <location>
        <begin position="705"/>
        <end position="738"/>
    </location>
</feature>
<feature type="compositionally biased region" description="Polar residues" evidence="12">
    <location>
        <begin position="843"/>
        <end position="856"/>
    </location>
</feature>
<dbReference type="InterPro" id="IPR011009">
    <property type="entry name" value="Kinase-like_dom_sf"/>
</dbReference>
<dbReference type="InterPro" id="IPR000719">
    <property type="entry name" value="Prot_kinase_dom"/>
</dbReference>
<comment type="caution">
    <text evidence="14">The sequence shown here is derived from an EMBL/GenBank/DDBJ whole genome shotgun (WGS) entry which is preliminary data.</text>
</comment>
<feature type="compositionally biased region" description="Low complexity" evidence="12">
    <location>
        <begin position="931"/>
        <end position="945"/>
    </location>
</feature>
<keyword evidence="9" id="KW-0067">ATP-binding</keyword>
<dbReference type="OrthoDB" id="2018507at2759"/>
<evidence type="ECO:0000313" key="14">
    <source>
        <dbReference type="EMBL" id="CAF9916250.1"/>
    </source>
</evidence>
<evidence type="ECO:0000256" key="3">
    <source>
        <dbReference type="ARBA" id="ARBA00022490"/>
    </source>
</evidence>
<evidence type="ECO:0000259" key="13">
    <source>
        <dbReference type="PROSITE" id="PS50011"/>
    </source>
</evidence>
<dbReference type="PROSITE" id="PS00108">
    <property type="entry name" value="PROTEIN_KINASE_ST"/>
    <property type="match status" value="1"/>
</dbReference>
<feature type="compositionally biased region" description="Low complexity" evidence="12">
    <location>
        <begin position="523"/>
        <end position="533"/>
    </location>
</feature>
<dbReference type="GO" id="GO:0007015">
    <property type="term" value="P:actin filament organization"/>
    <property type="evidence" value="ECO:0007669"/>
    <property type="project" value="TreeGrafter"/>
</dbReference>
<dbReference type="Pfam" id="PF00069">
    <property type="entry name" value="Pkinase"/>
    <property type="match status" value="1"/>
</dbReference>
<dbReference type="GO" id="GO:0000147">
    <property type="term" value="P:actin cortical patch assembly"/>
    <property type="evidence" value="ECO:0007669"/>
    <property type="project" value="TreeGrafter"/>
</dbReference>
<evidence type="ECO:0000256" key="11">
    <source>
        <dbReference type="ARBA" id="ARBA00048679"/>
    </source>
</evidence>
<dbReference type="PANTHER" id="PTHR22967">
    <property type="entry name" value="SERINE/THREONINE PROTEIN KINASE"/>
    <property type="match status" value="1"/>
</dbReference>
<dbReference type="SMART" id="SM00220">
    <property type="entry name" value="S_TKc"/>
    <property type="match status" value="1"/>
</dbReference>
<comment type="catalytic activity">
    <reaction evidence="10">
        <text>L-threonyl-[protein] + ATP = O-phospho-L-threonyl-[protein] + ADP + H(+)</text>
        <dbReference type="Rhea" id="RHEA:46608"/>
        <dbReference type="Rhea" id="RHEA-COMP:11060"/>
        <dbReference type="Rhea" id="RHEA-COMP:11605"/>
        <dbReference type="ChEBI" id="CHEBI:15378"/>
        <dbReference type="ChEBI" id="CHEBI:30013"/>
        <dbReference type="ChEBI" id="CHEBI:30616"/>
        <dbReference type="ChEBI" id="CHEBI:61977"/>
        <dbReference type="ChEBI" id="CHEBI:456216"/>
        <dbReference type="EC" id="2.7.11.1"/>
    </reaction>
</comment>
<evidence type="ECO:0000256" key="4">
    <source>
        <dbReference type="ARBA" id="ARBA00022527"/>
    </source>
</evidence>
<keyword evidence="5" id="KW-0597">Phosphoprotein</keyword>
<organism evidence="14 15">
    <name type="scientific">Imshaugia aleurites</name>
    <dbReference type="NCBI Taxonomy" id="172621"/>
    <lineage>
        <taxon>Eukaryota</taxon>
        <taxon>Fungi</taxon>
        <taxon>Dikarya</taxon>
        <taxon>Ascomycota</taxon>
        <taxon>Pezizomycotina</taxon>
        <taxon>Lecanoromycetes</taxon>
        <taxon>OSLEUM clade</taxon>
        <taxon>Lecanoromycetidae</taxon>
        <taxon>Lecanorales</taxon>
        <taxon>Lecanorineae</taxon>
        <taxon>Parmeliaceae</taxon>
        <taxon>Imshaugia</taxon>
    </lineage>
</organism>
<dbReference type="FunFam" id="1.10.510.10:FF:000441">
    <property type="entry name" value="Serine/threonine protein kinase"/>
    <property type="match status" value="1"/>
</dbReference>
<dbReference type="GO" id="GO:0005524">
    <property type="term" value="F:ATP binding"/>
    <property type="evidence" value="ECO:0007669"/>
    <property type="project" value="UniProtKB-KW"/>
</dbReference>
<feature type="compositionally biased region" description="Polar residues" evidence="12">
    <location>
        <begin position="888"/>
        <end position="928"/>
    </location>
</feature>
<dbReference type="EC" id="2.7.11.1" evidence="2"/>
<feature type="compositionally biased region" description="Basic and acidic residues" evidence="12">
    <location>
        <begin position="495"/>
        <end position="506"/>
    </location>
</feature>
<name>A0A8H3IHX0_9LECA</name>
<evidence type="ECO:0000256" key="9">
    <source>
        <dbReference type="ARBA" id="ARBA00022840"/>
    </source>
</evidence>
<dbReference type="GO" id="GO:0004674">
    <property type="term" value="F:protein serine/threonine kinase activity"/>
    <property type="evidence" value="ECO:0007669"/>
    <property type="project" value="UniProtKB-KW"/>
</dbReference>
<evidence type="ECO:0000256" key="7">
    <source>
        <dbReference type="ARBA" id="ARBA00022741"/>
    </source>
</evidence>
<reference evidence="14" key="1">
    <citation type="submission" date="2021-03" db="EMBL/GenBank/DDBJ databases">
        <authorList>
            <person name="Tagirdzhanova G."/>
        </authorList>
    </citation>
    <scope>NUCLEOTIDE SEQUENCE</scope>
</reference>
<evidence type="ECO:0000256" key="8">
    <source>
        <dbReference type="ARBA" id="ARBA00022777"/>
    </source>
</evidence>
<feature type="compositionally biased region" description="Basic and acidic residues" evidence="12">
    <location>
        <begin position="829"/>
        <end position="839"/>
    </location>
</feature>
<keyword evidence="6" id="KW-0808">Transferase</keyword>
<gene>
    <name evidence="14" type="ORF">IMSHALPRED_003020</name>
</gene>
<evidence type="ECO:0000256" key="10">
    <source>
        <dbReference type="ARBA" id="ARBA00047899"/>
    </source>
</evidence>
<feature type="compositionally biased region" description="Polar residues" evidence="12">
    <location>
        <begin position="559"/>
        <end position="568"/>
    </location>
</feature>
<evidence type="ECO:0000256" key="6">
    <source>
        <dbReference type="ARBA" id="ARBA00022679"/>
    </source>
</evidence>
<feature type="compositionally biased region" description="Polar residues" evidence="12">
    <location>
        <begin position="630"/>
        <end position="650"/>
    </location>
</feature>
<feature type="compositionally biased region" description="Polar residues" evidence="12">
    <location>
        <begin position="540"/>
        <end position="549"/>
    </location>
</feature>